<feature type="region of interest" description="Disordered" evidence="1">
    <location>
        <begin position="426"/>
        <end position="488"/>
    </location>
</feature>
<keyword evidence="3" id="KW-1185">Reference proteome</keyword>
<proteinExistence type="predicted"/>
<reference evidence="2" key="1">
    <citation type="submission" date="2023-03" db="EMBL/GenBank/DDBJ databases">
        <title>Massive genome expansion in bonnet fungi (Mycena s.s.) driven by repeated elements and novel gene families across ecological guilds.</title>
        <authorList>
            <consortium name="Lawrence Berkeley National Laboratory"/>
            <person name="Harder C.B."/>
            <person name="Miyauchi S."/>
            <person name="Viragh M."/>
            <person name="Kuo A."/>
            <person name="Thoen E."/>
            <person name="Andreopoulos B."/>
            <person name="Lu D."/>
            <person name="Skrede I."/>
            <person name="Drula E."/>
            <person name="Henrissat B."/>
            <person name="Morin E."/>
            <person name="Kohler A."/>
            <person name="Barry K."/>
            <person name="LaButti K."/>
            <person name="Morin E."/>
            <person name="Salamov A."/>
            <person name="Lipzen A."/>
            <person name="Mereny Z."/>
            <person name="Hegedus B."/>
            <person name="Baldrian P."/>
            <person name="Stursova M."/>
            <person name="Weitz H."/>
            <person name="Taylor A."/>
            <person name="Grigoriev I.V."/>
            <person name="Nagy L.G."/>
            <person name="Martin F."/>
            <person name="Kauserud H."/>
        </authorList>
    </citation>
    <scope>NUCLEOTIDE SEQUENCE</scope>
    <source>
        <strain evidence="2">9144</strain>
    </source>
</reference>
<feature type="compositionally biased region" description="Basic residues" evidence="1">
    <location>
        <begin position="222"/>
        <end position="262"/>
    </location>
</feature>
<evidence type="ECO:0000313" key="2">
    <source>
        <dbReference type="EMBL" id="KAJ7204478.1"/>
    </source>
</evidence>
<protein>
    <submittedName>
        <fullName evidence="2">Uncharacterized protein</fullName>
    </submittedName>
</protein>
<dbReference type="AlphaFoldDB" id="A0AAD6VAX6"/>
<feature type="compositionally biased region" description="Gly residues" evidence="1">
    <location>
        <begin position="470"/>
        <end position="479"/>
    </location>
</feature>
<feature type="region of interest" description="Disordered" evidence="1">
    <location>
        <begin position="369"/>
        <end position="397"/>
    </location>
</feature>
<feature type="region of interest" description="Disordered" evidence="1">
    <location>
        <begin position="290"/>
        <end position="332"/>
    </location>
</feature>
<sequence length="622" mass="65935">MNVANVRFRRLRTLPGPHEQEDQRQACACGVLVVRGDSQGREGPQSPGPANCAIVSPPVPSAIDVSPAGTRRRPQSANGASGVLAASTGGTPLVASSMEELKTVKDITLESRHKMVRWQHEEQRHIWKWYLRPVSLNDRNKVLFVTRRVRTNDLTWASKPTRVVHGGGRGSVHARGAARARADGKARGVASSAGRRNPVHAGGRQSRTRARSWERARGATRVWRRVAKPARAGARRRVVQRHGTGRGAGRRNPHGGVVRRRHGESPGASQRRGASRRRIATVWGIVAAHGVSPGSNAGRRKSARGVASRRGASPGARRSWRHRVSLGGGRGNHQAVAAARGMARRTGHRQAAARGVARRITAARGIAAAHRHGVGDRGGAPGVARQRRGASPVGAGRRSAVAVARDIARRMAAAWGDARRSPRCQAAAQGVASRRGASPSCRGGTGRRQSVTASPGCRGSTGCRQAGTASPGGGTGRRSGGTARRCTATAQGGGEWVAGRQSVARGIARRIAAAQGDTRWRHGASQQRHCAGAPRRRRAAAHGVTGQQCMALALRERCRAGARGVAGQRWRCADGAKAGARGSGGAGWRDRDVTHVTRLINRKQHRKQNATYSTGSTITVHQ</sequence>
<accession>A0AAD6VAX6</accession>
<feature type="compositionally biased region" description="Low complexity" evidence="1">
    <location>
        <begin position="304"/>
        <end position="317"/>
    </location>
</feature>
<organism evidence="2 3">
    <name type="scientific">Mycena pura</name>
    <dbReference type="NCBI Taxonomy" id="153505"/>
    <lineage>
        <taxon>Eukaryota</taxon>
        <taxon>Fungi</taxon>
        <taxon>Dikarya</taxon>
        <taxon>Basidiomycota</taxon>
        <taxon>Agaricomycotina</taxon>
        <taxon>Agaricomycetes</taxon>
        <taxon>Agaricomycetidae</taxon>
        <taxon>Agaricales</taxon>
        <taxon>Marasmiineae</taxon>
        <taxon>Mycenaceae</taxon>
        <taxon>Mycena</taxon>
    </lineage>
</organism>
<dbReference type="EMBL" id="JARJCW010000047">
    <property type="protein sequence ID" value="KAJ7204478.1"/>
    <property type="molecule type" value="Genomic_DNA"/>
</dbReference>
<evidence type="ECO:0000313" key="3">
    <source>
        <dbReference type="Proteomes" id="UP001219525"/>
    </source>
</evidence>
<name>A0AAD6VAX6_9AGAR</name>
<evidence type="ECO:0000256" key="1">
    <source>
        <dbReference type="SAM" id="MobiDB-lite"/>
    </source>
</evidence>
<comment type="caution">
    <text evidence="2">The sequence shown here is derived from an EMBL/GenBank/DDBJ whole genome shotgun (WGS) entry which is preliminary data.</text>
</comment>
<gene>
    <name evidence="2" type="ORF">GGX14DRAFT_647248</name>
</gene>
<feature type="region of interest" description="Disordered" evidence="1">
    <location>
        <begin position="161"/>
        <end position="276"/>
    </location>
</feature>
<dbReference type="Proteomes" id="UP001219525">
    <property type="component" value="Unassembled WGS sequence"/>
</dbReference>
<feature type="region of interest" description="Disordered" evidence="1">
    <location>
        <begin position="63"/>
        <end position="84"/>
    </location>
</feature>